<keyword evidence="4" id="KW-1185">Reference proteome</keyword>
<evidence type="ECO:0000313" key="4">
    <source>
        <dbReference type="Proteomes" id="UP000024635"/>
    </source>
</evidence>
<accession>A0A016WHB5</accession>
<evidence type="ECO:0000259" key="2">
    <source>
        <dbReference type="Pfam" id="PF20700"/>
    </source>
</evidence>
<sequence length="935" mass="106123">MLEDKMHQREKTSFLTVKNEADKRSMKDTNSANSSDVPDKGKSSLRRTFCAVCGAQNVPENMRRPPQEAEYTIVLLASLCMQELIRSAQTKKIYSKRSGVRRRYICQDHYIQAAGHLGRKTKVIWGKFPQEGLCNLPEEILCKLVEDLRVYSENIDSKSRRSSVAPHRLGLMLALLVHRGTIDVEKSKAIYQCCRQTRKGKHLCETHFIEAAQTLVGELCGGITDYTEIQLHLEICMTSNTDAIPLELFDRLQQYMRMLDESFILEEKEITRLLNEAASRYGLALLLGKSDISTYKRKRGRDVQCNDENEPDRRWAKRALTLQGRKVGAFNTLSAAQIASRRDIISELTTPSTSTATDGQTGQDDWDQNFIVDGNQLKQLFQFCPCCGTSLSGVESPFQLKVAGTTPVVSINCAECRRRTSARNVVWAGQKQTVDHPRSRAYAGNILAAVAAITCGTSWRVLSQFAKETNTAFISKSFFCRTIENLRPAITKVYNFHRANVVETVKSAYEDSGPSDGWNIAVDGVYDRRCRDFYNVVAVDLKTKLCIHTEAVRSSETGGIRDDLEKEAFRRVLLRFTDLGIRIRSVTSDHCLNLKSVIDELNNTLSWDMEWCLDHRHLSRLLVKALHEASKEDSCGSLTDWIRTIKNHLESAVRVGSWAGDRNNIKFFFNTCLYRVAGVHFWKKDDLTGPYISCSHELLGSDDPQPIPFGSPAYEKFKEIVLQERFQNDLCSLSLHGDIGQCKKKNALDRLYCPREAYHSPPSYSAYVGLSALHLNTLVLAEMAERKSGHDSNSQNRNGDHFVHRIDKNNVEHKWRREIKDEYLIDRLFILEANQTVEDEVSDVDEEFSELTHKFEEVVESQEMYFESDFDDVNTDPESGSVCLIEYIQLLSVIFASHCTALLLSHHLCVIIGDATRLSRRAVLCDARMIESDCS</sequence>
<dbReference type="Proteomes" id="UP000024635">
    <property type="component" value="Unassembled WGS sequence"/>
</dbReference>
<name>A0A016WHB5_9BILA</name>
<evidence type="ECO:0000256" key="1">
    <source>
        <dbReference type="SAM" id="MobiDB-lite"/>
    </source>
</evidence>
<feature type="domain" description="Mutator-like transposase" evidence="2">
    <location>
        <begin position="397"/>
        <end position="531"/>
    </location>
</feature>
<proteinExistence type="predicted"/>
<organism evidence="3 4">
    <name type="scientific">Ancylostoma ceylanicum</name>
    <dbReference type="NCBI Taxonomy" id="53326"/>
    <lineage>
        <taxon>Eukaryota</taxon>
        <taxon>Metazoa</taxon>
        <taxon>Ecdysozoa</taxon>
        <taxon>Nematoda</taxon>
        <taxon>Chromadorea</taxon>
        <taxon>Rhabditida</taxon>
        <taxon>Rhabditina</taxon>
        <taxon>Rhabditomorpha</taxon>
        <taxon>Strongyloidea</taxon>
        <taxon>Ancylostomatidae</taxon>
        <taxon>Ancylostomatinae</taxon>
        <taxon>Ancylostoma</taxon>
    </lineage>
</organism>
<dbReference type="OrthoDB" id="5788485at2759"/>
<gene>
    <name evidence="3" type="primary">Acey_s0668.g1343</name>
    <name evidence="3" type="ORF">Y032_0668g1343</name>
</gene>
<protein>
    <recommendedName>
        <fullName evidence="2">Mutator-like transposase domain-containing protein</fullName>
    </recommendedName>
</protein>
<dbReference type="Pfam" id="PF20700">
    <property type="entry name" value="Mutator"/>
    <property type="match status" value="1"/>
</dbReference>
<reference evidence="4" key="1">
    <citation type="journal article" date="2015" name="Nat. Genet.">
        <title>The genome and transcriptome of the zoonotic hookworm Ancylostoma ceylanicum identify infection-specific gene families.</title>
        <authorList>
            <person name="Schwarz E.M."/>
            <person name="Hu Y."/>
            <person name="Antoshechkin I."/>
            <person name="Miller M.M."/>
            <person name="Sternberg P.W."/>
            <person name="Aroian R.V."/>
        </authorList>
    </citation>
    <scope>NUCLEOTIDE SEQUENCE</scope>
    <source>
        <strain evidence="4">HY135</strain>
    </source>
</reference>
<feature type="region of interest" description="Disordered" evidence="1">
    <location>
        <begin position="1"/>
        <end position="42"/>
    </location>
</feature>
<comment type="caution">
    <text evidence="3">The sequence shown here is derived from an EMBL/GenBank/DDBJ whole genome shotgun (WGS) entry which is preliminary data.</text>
</comment>
<dbReference type="AlphaFoldDB" id="A0A016WHB5"/>
<dbReference type="InterPro" id="IPR049012">
    <property type="entry name" value="Mutator_transp_dom"/>
</dbReference>
<dbReference type="PANTHER" id="PTHR31751:SF42">
    <property type="entry name" value="PROTEIN CBG10204"/>
    <property type="match status" value="1"/>
</dbReference>
<evidence type="ECO:0000313" key="3">
    <source>
        <dbReference type="EMBL" id="EYC39209.1"/>
    </source>
</evidence>
<feature type="compositionally biased region" description="Basic and acidic residues" evidence="1">
    <location>
        <begin position="1"/>
        <end position="12"/>
    </location>
</feature>
<dbReference type="PANTHER" id="PTHR31751">
    <property type="entry name" value="SI:CH211-108C17.2-RELATED-RELATED"/>
    <property type="match status" value="1"/>
</dbReference>
<dbReference type="EMBL" id="JARK01000268">
    <property type="protein sequence ID" value="EYC39209.1"/>
    <property type="molecule type" value="Genomic_DNA"/>
</dbReference>